<keyword evidence="10" id="KW-1133">Transmembrane helix</keyword>
<keyword evidence="10" id="KW-0472">Membrane</keyword>
<feature type="transmembrane region" description="Helical" evidence="10">
    <location>
        <begin position="449"/>
        <end position="470"/>
    </location>
</feature>
<dbReference type="EMBL" id="CP093443">
    <property type="protein sequence ID" value="UVI35754.1"/>
    <property type="molecule type" value="Genomic_DNA"/>
</dbReference>
<dbReference type="InterPro" id="IPR003594">
    <property type="entry name" value="HATPase_dom"/>
</dbReference>
<accession>A0ABY5SRP8</accession>
<evidence type="ECO:0000256" key="9">
    <source>
        <dbReference type="SAM" id="MobiDB-lite"/>
    </source>
</evidence>
<name>A0ABY5SRP8_9MICO</name>
<evidence type="ECO:0000256" key="10">
    <source>
        <dbReference type="SAM" id="Phobius"/>
    </source>
</evidence>
<dbReference type="SUPFAM" id="SSF55874">
    <property type="entry name" value="ATPase domain of HSP90 chaperone/DNA topoisomerase II/histidine kinase"/>
    <property type="match status" value="1"/>
</dbReference>
<evidence type="ECO:0000256" key="1">
    <source>
        <dbReference type="ARBA" id="ARBA00000085"/>
    </source>
</evidence>
<dbReference type="InterPro" id="IPR025828">
    <property type="entry name" value="Put_sensor_dom"/>
</dbReference>
<evidence type="ECO:0000256" key="2">
    <source>
        <dbReference type="ARBA" id="ARBA00012438"/>
    </source>
</evidence>
<protein>
    <recommendedName>
        <fullName evidence="2">histidine kinase</fullName>
        <ecNumber evidence="2">2.7.13.3</ecNumber>
    </recommendedName>
</protein>
<evidence type="ECO:0000259" key="12">
    <source>
        <dbReference type="Pfam" id="PF07730"/>
    </source>
</evidence>
<dbReference type="Gene3D" id="1.20.5.1930">
    <property type="match status" value="1"/>
</dbReference>
<keyword evidence="5" id="KW-0547">Nucleotide-binding</keyword>
<evidence type="ECO:0000256" key="5">
    <source>
        <dbReference type="ARBA" id="ARBA00022741"/>
    </source>
</evidence>
<dbReference type="InterPro" id="IPR050482">
    <property type="entry name" value="Sensor_HK_TwoCompSys"/>
</dbReference>
<dbReference type="Proteomes" id="UP001064879">
    <property type="component" value="Chromosome"/>
</dbReference>
<comment type="catalytic activity">
    <reaction evidence="1">
        <text>ATP + protein L-histidine = ADP + protein N-phospho-L-histidine.</text>
        <dbReference type="EC" id="2.7.13.3"/>
    </reaction>
</comment>
<feature type="transmembrane region" description="Helical" evidence="10">
    <location>
        <begin position="371"/>
        <end position="389"/>
    </location>
</feature>
<keyword evidence="10" id="KW-0812">Transmembrane</keyword>
<proteinExistence type="predicted"/>
<evidence type="ECO:0000313" key="15">
    <source>
        <dbReference type="Proteomes" id="UP001064879"/>
    </source>
</evidence>
<dbReference type="Gene3D" id="3.30.565.10">
    <property type="entry name" value="Histidine kinase-like ATPase, C-terminal domain"/>
    <property type="match status" value="1"/>
</dbReference>
<feature type="domain" description="Signal transduction histidine kinase subgroup 3 dimerisation and phosphoacceptor" evidence="12">
    <location>
        <begin position="495"/>
        <end position="558"/>
    </location>
</feature>
<feature type="region of interest" description="Disordered" evidence="9">
    <location>
        <begin position="285"/>
        <end position="304"/>
    </location>
</feature>
<keyword evidence="3" id="KW-0597">Phosphoprotein</keyword>
<dbReference type="EC" id="2.7.13.3" evidence="2"/>
<feature type="transmembrane region" description="Helical" evidence="10">
    <location>
        <begin position="94"/>
        <end position="113"/>
    </location>
</feature>
<feature type="transmembrane region" description="Helical" evidence="10">
    <location>
        <begin position="318"/>
        <end position="338"/>
    </location>
</feature>
<dbReference type="InterPro" id="IPR036890">
    <property type="entry name" value="HATPase_C_sf"/>
</dbReference>
<dbReference type="GO" id="GO:0016301">
    <property type="term" value="F:kinase activity"/>
    <property type="evidence" value="ECO:0007669"/>
    <property type="project" value="UniProtKB-KW"/>
</dbReference>
<feature type="transmembrane region" description="Helical" evidence="10">
    <location>
        <begin position="66"/>
        <end position="88"/>
    </location>
</feature>
<dbReference type="Pfam" id="PF07730">
    <property type="entry name" value="HisKA_3"/>
    <property type="match status" value="1"/>
</dbReference>
<dbReference type="Pfam" id="PF02518">
    <property type="entry name" value="HATPase_c"/>
    <property type="match status" value="1"/>
</dbReference>
<dbReference type="InterPro" id="IPR011712">
    <property type="entry name" value="Sig_transdc_His_kin_sub3_dim/P"/>
</dbReference>
<dbReference type="RefSeq" id="WP_265418371.1">
    <property type="nucleotide sequence ID" value="NZ_CP093443.1"/>
</dbReference>
<keyword evidence="8" id="KW-0902">Two-component regulatory system</keyword>
<feature type="domain" description="Putative sensor" evidence="13">
    <location>
        <begin position="71"/>
        <end position="249"/>
    </location>
</feature>
<keyword evidence="4" id="KW-0808">Transferase</keyword>
<dbReference type="CDD" id="cd16917">
    <property type="entry name" value="HATPase_UhpB-NarQ-NarX-like"/>
    <property type="match status" value="1"/>
</dbReference>
<feature type="transmembrane region" description="Helical" evidence="10">
    <location>
        <begin position="395"/>
        <end position="412"/>
    </location>
</feature>
<evidence type="ECO:0000256" key="4">
    <source>
        <dbReference type="ARBA" id="ARBA00022679"/>
    </source>
</evidence>
<evidence type="ECO:0000259" key="11">
    <source>
        <dbReference type="Pfam" id="PF02518"/>
    </source>
</evidence>
<keyword evidence="15" id="KW-1185">Reference proteome</keyword>
<evidence type="ECO:0000259" key="13">
    <source>
        <dbReference type="Pfam" id="PF13796"/>
    </source>
</evidence>
<feature type="transmembrane region" description="Helical" evidence="10">
    <location>
        <begin position="168"/>
        <end position="190"/>
    </location>
</feature>
<feature type="domain" description="Histidine kinase/HSP90-like ATPase" evidence="11">
    <location>
        <begin position="606"/>
        <end position="697"/>
    </location>
</feature>
<gene>
    <name evidence="14" type="ORF">L1F31_16815</name>
</gene>
<evidence type="ECO:0000256" key="3">
    <source>
        <dbReference type="ARBA" id="ARBA00022553"/>
    </source>
</evidence>
<keyword evidence="7" id="KW-0067">ATP-binding</keyword>
<feature type="region of interest" description="Disordered" evidence="9">
    <location>
        <begin position="1"/>
        <end position="47"/>
    </location>
</feature>
<keyword evidence="6 14" id="KW-0418">Kinase</keyword>
<evidence type="ECO:0000256" key="6">
    <source>
        <dbReference type="ARBA" id="ARBA00022777"/>
    </source>
</evidence>
<dbReference type="PANTHER" id="PTHR24421">
    <property type="entry name" value="NITRATE/NITRITE SENSOR PROTEIN NARX-RELATED"/>
    <property type="match status" value="1"/>
</dbReference>
<evidence type="ECO:0000313" key="14">
    <source>
        <dbReference type="EMBL" id="UVI35754.1"/>
    </source>
</evidence>
<evidence type="ECO:0000256" key="7">
    <source>
        <dbReference type="ARBA" id="ARBA00022840"/>
    </source>
</evidence>
<dbReference type="Pfam" id="PF13796">
    <property type="entry name" value="Sensor"/>
    <property type="match status" value="1"/>
</dbReference>
<feature type="transmembrane region" description="Helical" evidence="10">
    <location>
        <begin position="225"/>
        <end position="247"/>
    </location>
</feature>
<feature type="compositionally biased region" description="Polar residues" evidence="9">
    <location>
        <begin position="1"/>
        <end position="16"/>
    </location>
</feature>
<organism evidence="14 15">
    <name type="scientific">Brevibacterium spongiae</name>
    <dbReference type="NCBI Taxonomy" id="2909672"/>
    <lineage>
        <taxon>Bacteria</taxon>
        <taxon>Bacillati</taxon>
        <taxon>Actinomycetota</taxon>
        <taxon>Actinomycetes</taxon>
        <taxon>Micrococcales</taxon>
        <taxon>Brevibacteriaceae</taxon>
        <taxon>Brevibacterium</taxon>
    </lineage>
</organism>
<feature type="transmembrane region" description="Helical" evidence="10">
    <location>
        <begin position="344"/>
        <end position="364"/>
    </location>
</feature>
<sequence length="698" mass="74140">MNHSPTPAAPVSSTGAPRSGTPYAEEVPRPAEPQPFSQPDGPPPRTPWARERSWWGRLWHNLGRDAVLVAPSLLISLIAFPVLITLFSVSIATVIVWVGLLLLPLTLTVARAFGNLSRARARAWGAPITEAEHRPRRSGLRWWLAPLSDARAWLDLLFEAVFALPIRILTFSVVAAWFFGGLGGITHFFWGAFVPDGGGNTVDWVVAWVTNSPVTDLGFSAEATFQFIVGIILLLTFPFILHAMALLEIVSIRAALSHDFEGAGAAQNPGDRRNAPTAAVSAAKTQAQSSGAPAVPSATPETSPNPSRFRVIAGGEGWFWLISVFVGAVLVAISWPVTTVLYDVPTVFAMLIALAQSAALVLAVRWPIPAIGLGLAAQIVSILLTVDISGEVRPFTVTSLLALVFLHLIIGLRHRWIHLVALWSASAVIGVLALLLPHAGGLPGAMSNVIATAAIAAGIGIIGVIGNLLIQGRRQLETERELSAAELAKRQELEERNRIAQELHDVVAHSMSVISVQATTAKYRLPGLDERSLGEFDSMASSARQALTEMRGLLAILRGGRDADLAPQPTVEDIPALVDVTRGSGAVVELDLPDGSLDLPPTTSLTAFRVVQESLSNALRHAPGAPVAVTVTVIGTRLEITVLNGEPDGEAPAGGQHHLGGGFGLKGMRDRVEALGGNLQVGPTERRGFEVRASLPME</sequence>
<feature type="transmembrane region" description="Helical" evidence="10">
    <location>
        <begin position="419"/>
        <end position="437"/>
    </location>
</feature>
<evidence type="ECO:0000256" key="8">
    <source>
        <dbReference type="ARBA" id="ARBA00023012"/>
    </source>
</evidence>
<dbReference type="PANTHER" id="PTHR24421:SF10">
    <property type="entry name" value="NITRATE_NITRITE SENSOR PROTEIN NARQ"/>
    <property type="match status" value="1"/>
</dbReference>
<reference evidence="14" key="1">
    <citation type="submission" date="2022-03" db="EMBL/GenBank/DDBJ databases">
        <title>Brevibacterium spongiae sp. nov., isolated from marine sponge.</title>
        <authorList>
            <person name="Li Z."/>
            <person name="Zhang M."/>
        </authorList>
    </citation>
    <scope>NUCLEOTIDE SEQUENCE</scope>
    <source>
        <strain evidence="14">WHS-Z9</strain>
    </source>
</reference>